<proteinExistence type="predicted"/>
<name>A0A328VGR6_9CHLR</name>
<evidence type="ECO:0008006" key="5">
    <source>
        <dbReference type="Google" id="ProtNLM"/>
    </source>
</evidence>
<dbReference type="Proteomes" id="UP000248706">
    <property type="component" value="Unassembled WGS sequence"/>
</dbReference>
<evidence type="ECO:0000256" key="2">
    <source>
        <dbReference type="SAM" id="Phobius"/>
    </source>
</evidence>
<dbReference type="OrthoDB" id="160040at2"/>
<reference evidence="3 4" key="1">
    <citation type="submission" date="2016-08" db="EMBL/GenBank/DDBJ databases">
        <title>Analysis of Carbohydrate Active Enzymes in Thermogemmatispora T81 Reveals Carbohydrate Degradation Ability.</title>
        <authorList>
            <person name="Tomazini A."/>
            <person name="Lal S."/>
            <person name="Stott M."/>
            <person name="Henrissat B."/>
            <person name="Polikarpov I."/>
            <person name="Sparling R."/>
            <person name="Levin D.B."/>
        </authorList>
    </citation>
    <scope>NUCLEOTIDE SEQUENCE [LARGE SCALE GENOMIC DNA]</scope>
    <source>
        <strain evidence="3 4">T81</strain>
    </source>
</reference>
<protein>
    <recommendedName>
        <fullName evidence="5">DUF3341 domain-containing protein</fullName>
    </recommendedName>
</protein>
<evidence type="ECO:0000256" key="1">
    <source>
        <dbReference type="SAM" id="MobiDB-lite"/>
    </source>
</evidence>
<organism evidence="3 4">
    <name type="scientific">Thermogemmatispora tikiterensis</name>
    <dbReference type="NCBI Taxonomy" id="1825093"/>
    <lineage>
        <taxon>Bacteria</taxon>
        <taxon>Bacillati</taxon>
        <taxon>Chloroflexota</taxon>
        <taxon>Ktedonobacteria</taxon>
        <taxon>Thermogemmatisporales</taxon>
        <taxon>Thermogemmatisporaceae</taxon>
        <taxon>Thermogemmatispora</taxon>
    </lineage>
</organism>
<dbReference type="AlphaFoldDB" id="A0A328VGR6"/>
<dbReference type="RefSeq" id="WP_112429300.1">
    <property type="nucleotide sequence ID" value="NZ_MCIF01000002.1"/>
</dbReference>
<feature type="transmembrane region" description="Helical" evidence="2">
    <location>
        <begin position="63"/>
        <end position="88"/>
    </location>
</feature>
<keyword evidence="2" id="KW-0472">Membrane</keyword>
<keyword evidence="2" id="KW-1133">Transmembrane helix</keyword>
<gene>
    <name evidence="3" type="ORF">A4R35_10950</name>
</gene>
<feature type="transmembrane region" description="Helical" evidence="2">
    <location>
        <begin position="100"/>
        <end position="126"/>
    </location>
</feature>
<feature type="region of interest" description="Disordered" evidence="1">
    <location>
        <begin position="188"/>
        <end position="225"/>
    </location>
</feature>
<keyword evidence="2" id="KW-0812">Transmembrane</keyword>
<accession>A0A328VGR6</accession>
<evidence type="ECO:0000313" key="4">
    <source>
        <dbReference type="Proteomes" id="UP000248706"/>
    </source>
</evidence>
<comment type="caution">
    <text evidence="3">The sequence shown here is derived from an EMBL/GenBank/DDBJ whole genome shotgun (WGS) entry which is preliminary data.</text>
</comment>
<sequence>MALIGPAAVVGIFEERSQAEQAVGELKAAGFRDDQITRLSREPLKLQEAGPAERLLERVRARYNLPVLGAIVGAIGGGLFSFIASFALPLAGVQISGGPVIALLEGLALGALGGGFLGTVIGPSLVGAGPGPRYADTEALPGRTIVMVRTLERQAEAASILCKYGARNALVPRATETAAMAALRLASPGGGAEGTANPGSEGARSGLEGEGITGRGTEVEAQRGE</sequence>
<dbReference type="EMBL" id="MCIF01000002">
    <property type="protein sequence ID" value="RAQ96051.1"/>
    <property type="molecule type" value="Genomic_DNA"/>
</dbReference>
<keyword evidence="4" id="KW-1185">Reference proteome</keyword>
<evidence type="ECO:0000313" key="3">
    <source>
        <dbReference type="EMBL" id="RAQ96051.1"/>
    </source>
</evidence>